<dbReference type="EMBL" id="BLAD01000041">
    <property type="protein sequence ID" value="GER99644.1"/>
    <property type="molecule type" value="Genomic_DNA"/>
</dbReference>
<gene>
    <name evidence="1" type="ORF">Acor_17080</name>
</gene>
<dbReference type="Proteomes" id="UP000334990">
    <property type="component" value="Unassembled WGS sequence"/>
</dbReference>
<reference evidence="1 2" key="1">
    <citation type="submission" date="2019-10" db="EMBL/GenBank/DDBJ databases">
        <title>Whole genome shotgun sequence of Acrocarpospora corrugata NBRC 13972.</title>
        <authorList>
            <person name="Ichikawa N."/>
            <person name="Kimura A."/>
            <person name="Kitahashi Y."/>
            <person name="Komaki H."/>
            <person name="Oguchi A."/>
        </authorList>
    </citation>
    <scope>NUCLEOTIDE SEQUENCE [LARGE SCALE GENOMIC DNA]</scope>
    <source>
        <strain evidence="1 2">NBRC 13972</strain>
    </source>
</reference>
<organism evidence="1 2">
    <name type="scientific">Acrocarpospora corrugata</name>
    <dbReference type="NCBI Taxonomy" id="35763"/>
    <lineage>
        <taxon>Bacteria</taxon>
        <taxon>Bacillati</taxon>
        <taxon>Actinomycetota</taxon>
        <taxon>Actinomycetes</taxon>
        <taxon>Streptosporangiales</taxon>
        <taxon>Streptosporangiaceae</taxon>
        <taxon>Acrocarpospora</taxon>
    </lineage>
</organism>
<accession>A0A5M3VSA2</accession>
<evidence type="ECO:0000313" key="2">
    <source>
        <dbReference type="Proteomes" id="UP000334990"/>
    </source>
</evidence>
<proteinExistence type="predicted"/>
<evidence type="ECO:0008006" key="3">
    <source>
        <dbReference type="Google" id="ProtNLM"/>
    </source>
</evidence>
<comment type="caution">
    <text evidence="1">The sequence shown here is derived from an EMBL/GenBank/DDBJ whole genome shotgun (WGS) entry which is preliminary data.</text>
</comment>
<dbReference type="AlphaFoldDB" id="A0A5M3VSA2"/>
<sequence>MPVERYPGGMEPMFFSSPENWRDWLVANHDAQTELWVGYYKVSTGKPSITWPESVDQALCFGWIDGVRKSVDDDSYKIRFTPRKARSIWSAVNIARFQELVESGLVHPKGQEVFDQRTADRSVVYSYEQGQAAELPAEYEEKFRAEPAAWEWFQGQAPYYRRAATHWVTSAKREETRLKRLTQLISDSAEGRRVAVLTPPGKK</sequence>
<protein>
    <recommendedName>
        <fullName evidence="3">Bacteriocin-protection protein</fullName>
    </recommendedName>
</protein>
<keyword evidence="2" id="KW-1185">Reference proteome</keyword>
<evidence type="ECO:0000313" key="1">
    <source>
        <dbReference type="EMBL" id="GER99644.1"/>
    </source>
</evidence>
<name>A0A5M3VSA2_9ACTN</name>
<dbReference type="Pfam" id="PF13376">
    <property type="entry name" value="OmdA"/>
    <property type="match status" value="1"/>
</dbReference>